<dbReference type="AlphaFoldDB" id="A0A6G0Q0Z5"/>
<evidence type="ECO:0000313" key="2">
    <source>
        <dbReference type="EMBL" id="KAE9264854.1"/>
    </source>
</evidence>
<sequence length="53" mass="5867">MIFISALLVCICCSNCGVYGFKRQVDAKQSMNHELSCEAVNLDRCVLVNAWVA</sequence>
<comment type="caution">
    <text evidence="2">The sequence shown here is derived from an EMBL/GenBank/DDBJ whole genome shotgun (WGS) entry which is preliminary data.</text>
</comment>
<dbReference type="Proteomes" id="UP000486351">
    <property type="component" value="Unassembled WGS sequence"/>
</dbReference>
<protein>
    <submittedName>
        <fullName evidence="2">Uncharacterized protein</fullName>
    </submittedName>
</protein>
<feature type="chain" id="PRO_5026032343" evidence="1">
    <location>
        <begin position="21"/>
        <end position="53"/>
    </location>
</feature>
<dbReference type="EMBL" id="QXFY01008067">
    <property type="protein sequence ID" value="KAE9264854.1"/>
    <property type="molecule type" value="Genomic_DNA"/>
</dbReference>
<gene>
    <name evidence="2" type="ORF">PF008_g32016</name>
</gene>
<proteinExistence type="predicted"/>
<reference evidence="2 3" key="1">
    <citation type="submission" date="2018-09" db="EMBL/GenBank/DDBJ databases">
        <title>Genomic investigation of the strawberry pathogen Phytophthora fragariae indicates pathogenicity is determined by transcriptional variation in three key races.</title>
        <authorList>
            <person name="Adams T.M."/>
            <person name="Armitage A.D."/>
            <person name="Sobczyk M.K."/>
            <person name="Bates H.J."/>
            <person name="Dunwell J.M."/>
            <person name="Nellist C.F."/>
            <person name="Harrison R.J."/>
        </authorList>
    </citation>
    <scope>NUCLEOTIDE SEQUENCE [LARGE SCALE GENOMIC DNA]</scope>
    <source>
        <strain evidence="2 3">NOV-77</strain>
    </source>
</reference>
<evidence type="ECO:0000256" key="1">
    <source>
        <dbReference type="SAM" id="SignalP"/>
    </source>
</evidence>
<keyword evidence="1" id="KW-0732">Signal</keyword>
<feature type="signal peptide" evidence="1">
    <location>
        <begin position="1"/>
        <end position="20"/>
    </location>
</feature>
<organism evidence="2 3">
    <name type="scientific">Phytophthora fragariae</name>
    <dbReference type="NCBI Taxonomy" id="53985"/>
    <lineage>
        <taxon>Eukaryota</taxon>
        <taxon>Sar</taxon>
        <taxon>Stramenopiles</taxon>
        <taxon>Oomycota</taxon>
        <taxon>Peronosporomycetes</taxon>
        <taxon>Peronosporales</taxon>
        <taxon>Peronosporaceae</taxon>
        <taxon>Phytophthora</taxon>
    </lineage>
</organism>
<name>A0A6G0Q0Z5_9STRA</name>
<accession>A0A6G0Q0Z5</accession>
<evidence type="ECO:0000313" key="3">
    <source>
        <dbReference type="Proteomes" id="UP000486351"/>
    </source>
</evidence>